<accession>A0A836CKE2</accession>
<dbReference type="Gene3D" id="1.10.238.10">
    <property type="entry name" value="EF-hand"/>
    <property type="match status" value="1"/>
</dbReference>
<keyword evidence="2" id="KW-0732">Signal</keyword>
<dbReference type="SMART" id="SM00054">
    <property type="entry name" value="EFh"/>
    <property type="match status" value="2"/>
</dbReference>
<dbReference type="PROSITE" id="PS50222">
    <property type="entry name" value="EF_HAND_2"/>
    <property type="match status" value="2"/>
</dbReference>
<name>A0A836CKE2_9STRA</name>
<evidence type="ECO:0000313" key="5">
    <source>
        <dbReference type="Proteomes" id="UP000664859"/>
    </source>
</evidence>
<dbReference type="GO" id="GO:0005509">
    <property type="term" value="F:calcium ion binding"/>
    <property type="evidence" value="ECO:0007669"/>
    <property type="project" value="InterPro"/>
</dbReference>
<dbReference type="CDD" id="cd00051">
    <property type="entry name" value="EFh"/>
    <property type="match status" value="1"/>
</dbReference>
<protein>
    <recommendedName>
        <fullName evidence="3">EF-hand domain-containing protein</fullName>
    </recommendedName>
</protein>
<evidence type="ECO:0000259" key="3">
    <source>
        <dbReference type="PROSITE" id="PS50222"/>
    </source>
</evidence>
<dbReference type="InterPro" id="IPR011992">
    <property type="entry name" value="EF-hand-dom_pair"/>
</dbReference>
<gene>
    <name evidence="4" type="ORF">JKP88DRAFT_304037</name>
</gene>
<feature type="chain" id="PRO_5032841034" description="EF-hand domain-containing protein" evidence="2">
    <location>
        <begin position="20"/>
        <end position="1120"/>
    </location>
</feature>
<reference evidence="4" key="1">
    <citation type="submission" date="2021-02" db="EMBL/GenBank/DDBJ databases">
        <title>First Annotated Genome of the Yellow-green Alga Tribonema minus.</title>
        <authorList>
            <person name="Mahan K.M."/>
        </authorList>
    </citation>
    <scope>NUCLEOTIDE SEQUENCE</scope>
    <source>
        <strain evidence="4">UTEX B ZZ1240</strain>
    </source>
</reference>
<keyword evidence="5" id="KW-1185">Reference proteome</keyword>
<dbReference type="AlphaFoldDB" id="A0A836CKE2"/>
<sequence length="1120" mass="120219">MRRALWAATGAAFLQCAAGSGLPSTRLLLDAAKAIREDPRNRLSATDLQRGLSAGLLVAQQGGSCAESLACDVLRPIVVFLDCLADSRESGQSVFDAAFAGALHDACACREGSPQIPSICADRSTDIQRRLRASTVLTPEYSDPYGNMDTDALAALLESGDSSDPTTSVVHALCGPCYRHLQSGAEALLTFAEGGDDGGCLAQLSLDYIVDNEAWPVVLAEARAAMRLTCLHAEAPMPPPPPMPPALPAPDSAAAAAVAPDDGDRHTWCLGTLREITDAHDKSVSVDEVVSALCDPGRDVLAGAGCCVREVMAAAQFTRFPDFWFKLSDACGLDLARAPRCDAAAAAMPSAAAVVSFTARVAVSGVDVCAEPDTLEAARRAAARALGLDDVMVVVSRCSTTMPRALFGHVMVDGASTVSFTASATGKLQARHMAAAQAQAATPDFAASLAPAIHVDASALRLFPGDARAEQRLRALYRAHDGAAQGAVDLREIAAGALLLRQHRLIRESPRQLLVALCELFTKDGGELLARSDALKVVSLAATTATDVYLTAGKMDRHLEEMAASYNLKPTFKMLPVSPAGRGARDAAVSLDLFLDVLDTHTALLSAIASTMWARVPAQWRLTCLQEAEDAGIGRLSAALSAIKAARAAAHRRRALVGAHWRAWRRFAERCRVERHQRETVLRCRCAAAARRWRRRARAAARMARLRNAAAAMGAGRILRLRLAQLRAATAEAAQRLRRGALAVSDTERCLRRCGRAASARHRVTRALWTSSAAGKRVLLGVARWRAVERRARQRSALRRWCETASLMSAWDFAVATSGERPRRRAFRALRAYVAHALSQRRLETEAEARAAAVVEIAAKAEADAVALALAEEAQERARRAARKAALVAAKAAEAARAKEAEAAAGVARERAVLQEQQAARRQRVRDQAAAALEQHKAYWAVHTEELVAAARRRRCEWLSGGGGDAARYEVEKGVAALRRRFLAAPSPETAQLERALADPANIVFAFVASRLWSRHVTLRDFFNEFDVEHDGYLAPAEFETLVASLGIQLDGEKVRAMTRSIDADGGGLIDCDEFQAAMARHEQVCGHAGSPWKMYVSPVHGVMTLHSIETGEQRLDSVL</sequence>
<dbReference type="PROSITE" id="PS00018">
    <property type="entry name" value="EF_HAND_1"/>
    <property type="match status" value="1"/>
</dbReference>
<evidence type="ECO:0000256" key="1">
    <source>
        <dbReference type="ARBA" id="ARBA00022837"/>
    </source>
</evidence>
<evidence type="ECO:0000256" key="2">
    <source>
        <dbReference type="SAM" id="SignalP"/>
    </source>
</evidence>
<feature type="signal peptide" evidence="2">
    <location>
        <begin position="1"/>
        <end position="19"/>
    </location>
</feature>
<dbReference type="Proteomes" id="UP000664859">
    <property type="component" value="Unassembled WGS sequence"/>
</dbReference>
<dbReference type="EMBL" id="JAFCMP010000067">
    <property type="protein sequence ID" value="KAG5188664.1"/>
    <property type="molecule type" value="Genomic_DNA"/>
</dbReference>
<dbReference type="OrthoDB" id="26525at2759"/>
<proteinExistence type="predicted"/>
<feature type="domain" description="EF-hand" evidence="3">
    <location>
        <begin position="1014"/>
        <end position="1049"/>
    </location>
</feature>
<dbReference type="InterPro" id="IPR002048">
    <property type="entry name" value="EF_hand_dom"/>
</dbReference>
<comment type="caution">
    <text evidence="4">The sequence shown here is derived from an EMBL/GenBank/DDBJ whole genome shotgun (WGS) entry which is preliminary data.</text>
</comment>
<dbReference type="Pfam" id="PF13499">
    <property type="entry name" value="EF-hand_7"/>
    <property type="match status" value="1"/>
</dbReference>
<dbReference type="InterPro" id="IPR018247">
    <property type="entry name" value="EF_Hand_1_Ca_BS"/>
</dbReference>
<feature type="domain" description="EF-hand" evidence="3">
    <location>
        <begin position="1050"/>
        <end position="1085"/>
    </location>
</feature>
<organism evidence="4 5">
    <name type="scientific">Tribonema minus</name>
    <dbReference type="NCBI Taxonomy" id="303371"/>
    <lineage>
        <taxon>Eukaryota</taxon>
        <taxon>Sar</taxon>
        <taxon>Stramenopiles</taxon>
        <taxon>Ochrophyta</taxon>
        <taxon>PX clade</taxon>
        <taxon>Xanthophyceae</taxon>
        <taxon>Tribonematales</taxon>
        <taxon>Tribonemataceae</taxon>
        <taxon>Tribonema</taxon>
    </lineage>
</organism>
<keyword evidence="1" id="KW-0106">Calcium</keyword>
<dbReference type="SUPFAM" id="SSF47473">
    <property type="entry name" value="EF-hand"/>
    <property type="match status" value="1"/>
</dbReference>
<evidence type="ECO:0000313" key="4">
    <source>
        <dbReference type="EMBL" id="KAG5188664.1"/>
    </source>
</evidence>